<name>A0A0D2FPI5_9EURO</name>
<evidence type="ECO:0000313" key="3">
    <source>
        <dbReference type="Proteomes" id="UP000054342"/>
    </source>
</evidence>
<dbReference type="Proteomes" id="UP000054342">
    <property type="component" value="Unassembled WGS sequence"/>
</dbReference>
<reference evidence="2 3" key="1">
    <citation type="submission" date="2015-01" db="EMBL/GenBank/DDBJ databases">
        <title>The Genome Sequence of Exophiala xenobiotica CBS118157.</title>
        <authorList>
            <consortium name="The Broad Institute Genomics Platform"/>
            <person name="Cuomo C."/>
            <person name="de Hoog S."/>
            <person name="Gorbushina A."/>
            <person name="Stielow B."/>
            <person name="Teixiera M."/>
            <person name="Abouelleil A."/>
            <person name="Chapman S.B."/>
            <person name="Priest M."/>
            <person name="Young S.K."/>
            <person name="Wortman J."/>
            <person name="Nusbaum C."/>
            <person name="Birren B."/>
        </authorList>
    </citation>
    <scope>NUCLEOTIDE SEQUENCE [LARGE SCALE GENOMIC DNA]</scope>
    <source>
        <strain evidence="2 3">CBS 118157</strain>
    </source>
</reference>
<protein>
    <recommendedName>
        <fullName evidence="1">DJ-1/PfpI domain-containing protein</fullName>
    </recommendedName>
</protein>
<dbReference type="GeneID" id="25323873"/>
<dbReference type="InterPro" id="IPR029062">
    <property type="entry name" value="Class_I_gatase-like"/>
</dbReference>
<evidence type="ECO:0000259" key="1">
    <source>
        <dbReference type="Pfam" id="PF01965"/>
    </source>
</evidence>
<keyword evidence="3" id="KW-1185">Reference proteome</keyword>
<accession>A0A0D2FPI5</accession>
<dbReference type="EMBL" id="KN847317">
    <property type="protein sequence ID" value="KIW61894.1"/>
    <property type="molecule type" value="Genomic_DNA"/>
</dbReference>
<dbReference type="Gene3D" id="3.40.50.880">
    <property type="match status" value="1"/>
</dbReference>
<sequence>MSGAFDLARPNRPIRAGVILMGAYVLCQTWRRPAFTEHHCSETEILDVAPIDLLYGMSKHFVKPFEDDILTPELKAQALDFEFHWVNQFGKASSLTGGLPIQPTDDFSTCPPLDIVIMGAHQQGYVPNEAELDFVRKSYETCSAFITICGGFQAAFMAGLFQGKTVTAPRLMLDNLRQMAPQTEWVAKRWHRDGKLWTSGALLNGLDLIRAFATEYWGGKGTLAEFWIGMGHFPKRDINYGDAENNYL</sequence>
<dbReference type="InterPro" id="IPR002818">
    <property type="entry name" value="DJ-1/PfpI"/>
</dbReference>
<proteinExistence type="predicted"/>
<dbReference type="InterPro" id="IPR052158">
    <property type="entry name" value="INH-QAR"/>
</dbReference>
<dbReference type="PANTHER" id="PTHR43130:SF7">
    <property type="entry name" value="DJ-1_PFPI DOMAIN-CONTAINING PROTEIN"/>
    <property type="match status" value="1"/>
</dbReference>
<dbReference type="HOGENOM" id="CLU_000445_44_8_1"/>
<feature type="domain" description="DJ-1/PfpI" evidence="1">
    <location>
        <begin position="115"/>
        <end position="212"/>
    </location>
</feature>
<dbReference type="STRING" id="348802.A0A0D2FPI5"/>
<dbReference type="Pfam" id="PF01965">
    <property type="entry name" value="DJ-1_PfpI"/>
    <property type="match status" value="1"/>
</dbReference>
<dbReference type="SUPFAM" id="SSF52317">
    <property type="entry name" value="Class I glutamine amidotransferase-like"/>
    <property type="match status" value="1"/>
</dbReference>
<dbReference type="AlphaFoldDB" id="A0A0D2FPI5"/>
<evidence type="ECO:0000313" key="2">
    <source>
        <dbReference type="EMBL" id="KIW61894.1"/>
    </source>
</evidence>
<gene>
    <name evidence="2" type="ORF">PV05_01965</name>
</gene>
<organism evidence="2 3">
    <name type="scientific">Exophiala xenobiotica</name>
    <dbReference type="NCBI Taxonomy" id="348802"/>
    <lineage>
        <taxon>Eukaryota</taxon>
        <taxon>Fungi</taxon>
        <taxon>Dikarya</taxon>
        <taxon>Ascomycota</taxon>
        <taxon>Pezizomycotina</taxon>
        <taxon>Eurotiomycetes</taxon>
        <taxon>Chaetothyriomycetidae</taxon>
        <taxon>Chaetothyriales</taxon>
        <taxon>Herpotrichiellaceae</taxon>
        <taxon>Exophiala</taxon>
    </lineage>
</organism>
<dbReference type="RefSeq" id="XP_013322478.1">
    <property type="nucleotide sequence ID" value="XM_013467024.1"/>
</dbReference>
<dbReference type="PANTHER" id="PTHR43130">
    <property type="entry name" value="ARAC-FAMILY TRANSCRIPTIONAL REGULATOR"/>
    <property type="match status" value="1"/>
</dbReference>
<dbReference type="OrthoDB" id="5424793at2759"/>